<protein>
    <submittedName>
        <fullName evidence="1">Uncharacterized protein</fullName>
    </submittedName>
</protein>
<dbReference type="EMBL" id="NBUC01000041">
    <property type="protein sequence ID" value="PLU07482.1"/>
    <property type="molecule type" value="Genomic_DNA"/>
</dbReference>
<reference evidence="1 2" key="1">
    <citation type="journal article" date="2018" name="FEMS Microbiol. Ecol.">
        <title>Co-invading symbiotic mutualists of Medicago polymorpha retain high ancestral diversity and contain diverse accessory genomes.</title>
        <authorList>
            <person name="Porter S.S."/>
            <person name="Faber-Hammond J.J."/>
            <person name="Friesen M.L."/>
        </authorList>
    </citation>
    <scope>NUCLEOTIDE SEQUENCE [LARGE SCALE GENOMIC DNA]</scope>
    <source>
        <strain evidence="1 2">Str16</strain>
    </source>
</reference>
<dbReference type="SUPFAM" id="SSF56399">
    <property type="entry name" value="ADP-ribosylation"/>
    <property type="match status" value="1"/>
</dbReference>
<dbReference type="Proteomes" id="UP001190825">
    <property type="component" value="Unassembled WGS sequence"/>
</dbReference>
<evidence type="ECO:0000313" key="2">
    <source>
        <dbReference type="Proteomes" id="UP001190825"/>
    </source>
</evidence>
<name>A0ABX4TT35_9HYPH</name>
<accession>A0ABX4TT35</accession>
<comment type="caution">
    <text evidence="1">The sequence shown here is derived from an EMBL/GenBank/DDBJ whole genome shotgun (WGS) entry which is preliminary data.</text>
</comment>
<keyword evidence="2" id="KW-1185">Reference proteome</keyword>
<sequence>MNVAGAQISPLVRNLMWESALEASRIAWVPDAPSRGSVVFLNETLALAQRFRDRFKQNRRIFRVAPVDDNANRHRCDCAIFEDVPEPLFTRLAERCRLYWVNPDPQFPEILWGGAVRVEADVE</sequence>
<evidence type="ECO:0000313" key="1">
    <source>
        <dbReference type="EMBL" id="PLU07482.1"/>
    </source>
</evidence>
<gene>
    <name evidence="1" type="ORF">BMJ33_04560</name>
</gene>
<proteinExistence type="predicted"/>
<organism evidence="1 2">
    <name type="scientific">Sinorhizobium medicae</name>
    <dbReference type="NCBI Taxonomy" id="110321"/>
    <lineage>
        <taxon>Bacteria</taxon>
        <taxon>Pseudomonadati</taxon>
        <taxon>Pseudomonadota</taxon>
        <taxon>Alphaproteobacteria</taxon>
        <taxon>Hyphomicrobiales</taxon>
        <taxon>Rhizobiaceae</taxon>
        <taxon>Sinorhizobium/Ensifer group</taxon>
        <taxon>Sinorhizobium</taxon>
    </lineage>
</organism>